<accession>A0A8E2E6S2</accession>
<sequence>MRIHRLWSGNSWGWSLIVLTAFSRCTTARDIEARELESRAFTSECPNSYTSNNGMNFTMYCNQNDPWNDALAPFITNSMQECMEHCSRYWGNSEGCYGVVWNQNSTYCWMKNSTTSTANLYTEIGSHSALVPRSDLQGVSTTCPYDDLSVQTLNSGEGFTIHCDKVIAGYDLCFDEYPECLPAPFIGYWHADSLQECMRLCADSHPLCMAVSWSPAMNIGFANCWPKTGFVNGINDASIPSGLGIVHTAAVTSIETINTTCPSDKSYSTNGKTFDINCGQVNSGTNISSIHRANLTSCMDACANNHNGCVGILFDSTLQGGFQNCYLQNTTSVVKNDANTTFALLSGTPIPTSKPTGTNSPSSSGGTTSKAWIAGPVIGGIVVVAVLIGAFLWWRRRATKSKRAYSLAPPSNRLMELGTVETGQAKQAYSLASPNNHPMELDSSLTNEMGTMETGQAYGSQDAKYGHSPALQPPQELPT</sequence>
<evidence type="ECO:0000256" key="2">
    <source>
        <dbReference type="SAM" id="Phobius"/>
    </source>
</evidence>
<evidence type="ECO:0000313" key="6">
    <source>
        <dbReference type="Proteomes" id="UP000250266"/>
    </source>
</evidence>
<evidence type="ECO:0000259" key="4">
    <source>
        <dbReference type="Pfam" id="PF14295"/>
    </source>
</evidence>
<proteinExistence type="predicted"/>
<dbReference type="EMBL" id="KV745061">
    <property type="protein sequence ID" value="OCK78402.1"/>
    <property type="molecule type" value="Genomic_DNA"/>
</dbReference>
<keyword evidence="2" id="KW-0472">Membrane</keyword>
<feature type="domain" description="Apple" evidence="4">
    <location>
        <begin position="71"/>
        <end position="111"/>
    </location>
</feature>
<dbReference type="Pfam" id="PF14295">
    <property type="entry name" value="PAN_4"/>
    <property type="match status" value="3"/>
</dbReference>
<gene>
    <name evidence="5" type="ORF">K432DRAFT_435981</name>
</gene>
<evidence type="ECO:0000256" key="1">
    <source>
        <dbReference type="SAM" id="MobiDB-lite"/>
    </source>
</evidence>
<reference evidence="5 6" key="1">
    <citation type="journal article" date="2016" name="Nat. Commun.">
        <title>Ectomycorrhizal ecology is imprinted in the genome of the dominant symbiotic fungus Cenococcum geophilum.</title>
        <authorList>
            <consortium name="DOE Joint Genome Institute"/>
            <person name="Peter M."/>
            <person name="Kohler A."/>
            <person name="Ohm R.A."/>
            <person name="Kuo A."/>
            <person name="Krutzmann J."/>
            <person name="Morin E."/>
            <person name="Arend M."/>
            <person name="Barry K.W."/>
            <person name="Binder M."/>
            <person name="Choi C."/>
            <person name="Clum A."/>
            <person name="Copeland A."/>
            <person name="Grisel N."/>
            <person name="Haridas S."/>
            <person name="Kipfer T."/>
            <person name="LaButti K."/>
            <person name="Lindquist E."/>
            <person name="Lipzen A."/>
            <person name="Maire R."/>
            <person name="Meier B."/>
            <person name="Mihaltcheva S."/>
            <person name="Molinier V."/>
            <person name="Murat C."/>
            <person name="Poggeler S."/>
            <person name="Quandt C.A."/>
            <person name="Sperisen C."/>
            <person name="Tritt A."/>
            <person name="Tisserant E."/>
            <person name="Crous P.W."/>
            <person name="Henrissat B."/>
            <person name="Nehls U."/>
            <person name="Egli S."/>
            <person name="Spatafora J.W."/>
            <person name="Grigoriev I.V."/>
            <person name="Martin F.M."/>
        </authorList>
    </citation>
    <scope>NUCLEOTIDE SEQUENCE [LARGE SCALE GENOMIC DNA]</scope>
    <source>
        <strain evidence="5 6">CBS 459.81</strain>
    </source>
</reference>
<feature type="domain" description="Apple" evidence="4">
    <location>
        <begin position="191"/>
        <end position="225"/>
    </location>
</feature>
<dbReference type="InterPro" id="IPR003609">
    <property type="entry name" value="Pan_app"/>
</dbReference>
<evidence type="ECO:0000256" key="3">
    <source>
        <dbReference type="SAM" id="SignalP"/>
    </source>
</evidence>
<feature type="transmembrane region" description="Helical" evidence="2">
    <location>
        <begin position="371"/>
        <end position="394"/>
    </location>
</feature>
<feature type="region of interest" description="Disordered" evidence="1">
    <location>
        <begin position="448"/>
        <end position="479"/>
    </location>
</feature>
<feature type="region of interest" description="Disordered" evidence="1">
    <location>
        <begin position="347"/>
        <end position="367"/>
    </location>
</feature>
<feature type="compositionally biased region" description="Polar residues" evidence="1">
    <location>
        <begin position="448"/>
        <end position="459"/>
    </location>
</feature>
<keyword evidence="6" id="KW-1185">Reference proteome</keyword>
<dbReference type="Proteomes" id="UP000250266">
    <property type="component" value="Unassembled WGS sequence"/>
</dbReference>
<feature type="signal peptide" evidence="3">
    <location>
        <begin position="1"/>
        <end position="28"/>
    </location>
</feature>
<feature type="compositionally biased region" description="Low complexity" evidence="1">
    <location>
        <begin position="351"/>
        <end position="367"/>
    </location>
</feature>
<dbReference type="OrthoDB" id="3943216at2759"/>
<organism evidence="5 6">
    <name type="scientific">Lepidopterella palustris CBS 459.81</name>
    <dbReference type="NCBI Taxonomy" id="1314670"/>
    <lineage>
        <taxon>Eukaryota</taxon>
        <taxon>Fungi</taxon>
        <taxon>Dikarya</taxon>
        <taxon>Ascomycota</taxon>
        <taxon>Pezizomycotina</taxon>
        <taxon>Dothideomycetes</taxon>
        <taxon>Pleosporomycetidae</taxon>
        <taxon>Mytilinidiales</taxon>
        <taxon>Argynnaceae</taxon>
        <taxon>Lepidopterella</taxon>
    </lineage>
</organism>
<feature type="chain" id="PRO_5034430237" description="Apple domain-containing protein" evidence="3">
    <location>
        <begin position="29"/>
        <end position="479"/>
    </location>
</feature>
<keyword evidence="2" id="KW-0812">Transmembrane</keyword>
<keyword evidence="3" id="KW-0732">Signal</keyword>
<feature type="domain" description="Apple" evidence="4">
    <location>
        <begin position="291"/>
        <end position="328"/>
    </location>
</feature>
<name>A0A8E2E6S2_9PEZI</name>
<protein>
    <recommendedName>
        <fullName evidence="4">Apple domain-containing protein</fullName>
    </recommendedName>
</protein>
<dbReference type="AlphaFoldDB" id="A0A8E2E6S2"/>
<keyword evidence="2" id="KW-1133">Transmembrane helix</keyword>
<evidence type="ECO:0000313" key="5">
    <source>
        <dbReference type="EMBL" id="OCK78402.1"/>
    </source>
</evidence>